<proteinExistence type="predicted"/>
<keyword evidence="1" id="KW-1133">Transmembrane helix</keyword>
<keyword evidence="3" id="KW-1185">Reference proteome</keyword>
<evidence type="ECO:0000313" key="2">
    <source>
        <dbReference type="EMBL" id="SDQ03309.1"/>
    </source>
</evidence>
<organism evidence="2 3">
    <name type="scientific">Crystallibacter crystallopoietes</name>
    <dbReference type="NCBI Taxonomy" id="37928"/>
    <lineage>
        <taxon>Bacteria</taxon>
        <taxon>Bacillati</taxon>
        <taxon>Actinomycetota</taxon>
        <taxon>Actinomycetes</taxon>
        <taxon>Micrococcales</taxon>
        <taxon>Micrococcaceae</taxon>
        <taxon>Crystallibacter</taxon>
    </lineage>
</organism>
<dbReference type="AlphaFoldDB" id="A0A1H0XKI9"/>
<dbReference type="EMBL" id="FNKH01000001">
    <property type="protein sequence ID" value="SDQ03309.1"/>
    <property type="molecule type" value="Genomic_DNA"/>
</dbReference>
<feature type="transmembrane region" description="Helical" evidence="1">
    <location>
        <begin position="6"/>
        <end position="31"/>
    </location>
</feature>
<reference evidence="2 3" key="1">
    <citation type="submission" date="2016-10" db="EMBL/GenBank/DDBJ databases">
        <authorList>
            <person name="de Groot N.N."/>
        </authorList>
    </citation>
    <scope>NUCLEOTIDE SEQUENCE [LARGE SCALE GENOMIC DNA]</scope>
    <source>
        <strain evidence="2 3">DSM 20117</strain>
    </source>
</reference>
<protein>
    <recommendedName>
        <fullName evidence="4">DoxX-like family protein</fullName>
    </recommendedName>
</protein>
<gene>
    <name evidence="2" type="ORF">SAMN04489742_0062</name>
</gene>
<evidence type="ECO:0000256" key="1">
    <source>
        <dbReference type="SAM" id="Phobius"/>
    </source>
</evidence>
<keyword evidence="1" id="KW-0472">Membrane</keyword>
<dbReference type="Proteomes" id="UP000181917">
    <property type="component" value="Unassembled WGS sequence"/>
</dbReference>
<accession>A0A1H0XKI9</accession>
<evidence type="ECO:0008006" key="4">
    <source>
        <dbReference type="Google" id="ProtNLM"/>
    </source>
</evidence>
<dbReference type="OrthoDB" id="4957208at2"/>
<sequence length="134" mass="14458">MVANDGLGVYTIIVAFTHIAFVAFLLGSALANIFRFPWFIYADDPKPTVQRLAGIAELVIAGALSLPYFWREGSVIMIAVALAYAGGIGLVSLWRWKRGHVFRPVHLLAPVMLALAFGTLKAGELALFAADVQA</sequence>
<dbReference type="RefSeq" id="WP_011776956.1">
    <property type="nucleotide sequence ID" value="NZ_FNKH01000001.1"/>
</dbReference>
<name>A0A1H0XKI9_9MICC</name>
<evidence type="ECO:0000313" key="3">
    <source>
        <dbReference type="Proteomes" id="UP000181917"/>
    </source>
</evidence>
<feature type="transmembrane region" description="Helical" evidence="1">
    <location>
        <begin position="108"/>
        <end position="130"/>
    </location>
</feature>
<feature type="transmembrane region" description="Helical" evidence="1">
    <location>
        <begin position="76"/>
        <end position="96"/>
    </location>
</feature>
<keyword evidence="1" id="KW-0812">Transmembrane</keyword>